<dbReference type="InterPro" id="IPR049438">
    <property type="entry name" value="TreT_GT1"/>
</dbReference>
<feature type="compositionally biased region" description="Pro residues" evidence="7">
    <location>
        <begin position="83"/>
        <end position="92"/>
    </location>
</feature>
<feature type="domain" description="Glycosyl transferase family 1" evidence="8">
    <location>
        <begin position="555"/>
        <end position="728"/>
    </location>
</feature>
<evidence type="ECO:0008006" key="12">
    <source>
        <dbReference type="Google" id="ProtNLM"/>
    </source>
</evidence>
<keyword evidence="4" id="KW-0328">Glycosyltransferase</keyword>
<gene>
    <name evidence="10" type="ORF">HK105_201565</name>
</gene>
<evidence type="ECO:0000256" key="7">
    <source>
        <dbReference type="SAM" id="MobiDB-lite"/>
    </source>
</evidence>
<keyword evidence="3" id="KW-0313">Glucose metabolism</keyword>
<evidence type="ECO:0000256" key="3">
    <source>
        <dbReference type="ARBA" id="ARBA00022526"/>
    </source>
</evidence>
<dbReference type="PANTHER" id="PTHR47779:SF1">
    <property type="entry name" value="SYNTHASE (CCG-9), PUTATIVE (AFU_ORTHOLOGUE AFUA_3G12100)-RELATED"/>
    <property type="match status" value="1"/>
</dbReference>
<evidence type="ECO:0000256" key="4">
    <source>
        <dbReference type="ARBA" id="ARBA00022676"/>
    </source>
</evidence>
<evidence type="ECO:0000313" key="10">
    <source>
        <dbReference type="EMBL" id="KAL2918731.1"/>
    </source>
</evidence>
<keyword evidence="5" id="KW-0808">Transferase</keyword>
<evidence type="ECO:0000259" key="9">
    <source>
        <dbReference type="Pfam" id="PF21269"/>
    </source>
</evidence>
<evidence type="ECO:0000256" key="2">
    <source>
        <dbReference type="ARBA" id="ARBA00011738"/>
    </source>
</evidence>
<keyword evidence="6" id="KW-0119">Carbohydrate metabolism</keyword>
<evidence type="ECO:0000256" key="6">
    <source>
        <dbReference type="ARBA" id="ARBA00023277"/>
    </source>
</evidence>
<dbReference type="Pfam" id="PF00534">
    <property type="entry name" value="Glycos_transf_1"/>
    <property type="match status" value="1"/>
</dbReference>
<dbReference type="InterPro" id="IPR001296">
    <property type="entry name" value="Glyco_trans_1"/>
</dbReference>
<evidence type="ECO:0000256" key="5">
    <source>
        <dbReference type="ARBA" id="ARBA00022679"/>
    </source>
</evidence>
<dbReference type="InterPro" id="IPR052078">
    <property type="entry name" value="Trehalose_Metab_GTase"/>
</dbReference>
<reference evidence="10 11" key="1">
    <citation type="submission" date="2023-09" db="EMBL/GenBank/DDBJ databases">
        <title>Pangenome analysis of Batrachochytrium dendrobatidis and related Chytrids.</title>
        <authorList>
            <person name="Yacoub M.N."/>
            <person name="Stajich J.E."/>
            <person name="James T.Y."/>
        </authorList>
    </citation>
    <scope>NUCLEOTIDE SEQUENCE [LARGE SCALE GENOMIC DNA]</scope>
    <source>
        <strain evidence="10 11">JEL0888</strain>
    </source>
</reference>
<proteinExistence type="inferred from homology"/>
<comment type="similarity">
    <text evidence="1">Belongs to the glycosyltransferase group 1 family. Glycosyltransferase 4 subfamily.</text>
</comment>
<accession>A0ABR4NGV7</accession>
<dbReference type="SUPFAM" id="SSF53756">
    <property type="entry name" value="UDP-Glycosyltransferase/glycogen phosphorylase"/>
    <property type="match status" value="1"/>
</dbReference>
<dbReference type="Proteomes" id="UP001527925">
    <property type="component" value="Unassembled WGS sequence"/>
</dbReference>
<dbReference type="Gene3D" id="3.40.50.2000">
    <property type="entry name" value="Glycogen Phosphorylase B"/>
    <property type="match status" value="2"/>
</dbReference>
<protein>
    <recommendedName>
        <fullName evidence="12">Glycosyl transferase family 1 domain-containing protein</fullName>
    </recommendedName>
</protein>
<organism evidence="10 11">
    <name type="scientific">Polyrhizophydium stewartii</name>
    <dbReference type="NCBI Taxonomy" id="2732419"/>
    <lineage>
        <taxon>Eukaryota</taxon>
        <taxon>Fungi</taxon>
        <taxon>Fungi incertae sedis</taxon>
        <taxon>Chytridiomycota</taxon>
        <taxon>Chytridiomycota incertae sedis</taxon>
        <taxon>Chytridiomycetes</taxon>
        <taxon>Rhizophydiales</taxon>
        <taxon>Rhizophydiales incertae sedis</taxon>
        <taxon>Polyrhizophydium</taxon>
    </lineage>
</organism>
<dbReference type="EMBL" id="JADGIZ020000005">
    <property type="protein sequence ID" value="KAL2918731.1"/>
    <property type="molecule type" value="Genomic_DNA"/>
</dbReference>
<comment type="subunit">
    <text evidence="2">Homodimer.</text>
</comment>
<dbReference type="Pfam" id="PF21269">
    <property type="entry name" value="TreT_GT1"/>
    <property type="match status" value="1"/>
</dbReference>
<keyword evidence="11" id="KW-1185">Reference proteome</keyword>
<dbReference type="PANTHER" id="PTHR47779">
    <property type="entry name" value="SYNTHASE (CCG-9), PUTATIVE (AFU_ORTHOLOGUE AFUA_3G12100)-RELATED"/>
    <property type="match status" value="1"/>
</dbReference>
<sequence>MRGPPCESLYAGIHIEVDTAQRPPSMRMGVYLHDGFCGIDFVQMRLPAAAAAAPAEPGPHTDPEVALPIQSPVLHSAALSLSPSPPPGPRSVPAPACDSPPGGACAIGRRESRDRPPIQPGDQAASDGHLNVHLRGNGTEAADGATADSDSADDDADHGGDLDDDASQALYDRWVRPFEPTLLHYLEHLSHASPPVKVQAAGISATIDDLALCVSRHRAVFTSHGVPRRGNINATLTARLWLDLDILPIIVCTVEGSSIDERACSAVRKALLYLNPLLSPNIPRISVAFRHEVEVDGAGAIRLANLADYKHTVTDAVWSKLRRSCEKMLHKKLNIAFFNSTPVGGGVALMRNAVIRFLSMLGFDAHWYVTKPNPEVFQITKRKFHNVLQGVEAPDVTLTDADKQTYLAWCQRNAANSWADGPFREADVIIIDDPQLVGVIPMIRKAGGKAKIVFRCHIEGKHMRNDLIEQPNTETRRVWDFLWSFIRHADGFVWHPIASTVPAVVPRDRLRFFPAFLDPLDGLCKPLSPFDADYYLDVFSRIAHDKTSRRFAFPHRPYILQISRFDPSKGIPDVLAAYARLRARIDAVVPFARLPQLVIAGIGAVDDPQGAVVYRSVLAMLEQESLADISSDILTVMLPPCDQILNALLASCKIYLQLSVREGFEIKVTEALHKGKPVIAYRSGGLALQVDPATNGFLIDPGDTDAVGDTLYTLLTDAEAMQRVIDGAAAHSNPHLTVAAQASEWMDYIDELTSEPKS</sequence>
<feature type="region of interest" description="Disordered" evidence="7">
    <location>
        <begin position="77"/>
        <end position="164"/>
    </location>
</feature>
<evidence type="ECO:0000256" key="1">
    <source>
        <dbReference type="ARBA" id="ARBA00009481"/>
    </source>
</evidence>
<feature type="domain" description="Trehalose synthase N-terminal" evidence="9">
    <location>
        <begin position="338"/>
        <end position="495"/>
    </location>
</feature>
<name>A0ABR4NGV7_9FUNG</name>
<evidence type="ECO:0000313" key="11">
    <source>
        <dbReference type="Proteomes" id="UP001527925"/>
    </source>
</evidence>
<evidence type="ECO:0000259" key="8">
    <source>
        <dbReference type="Pfam" id="PF00534"/>
    </source>
</evidence>
<feature type="compositionally biased region" description="Acidic residues" evidence="7">
    <location>
        <begin position="150"/>
        <end position="164"/>
    </location>
</feature>
<comment type="caution">
    <text evidence="10">The sequence shown here is derived from an EMBL/GenBank/DDBJ whole genome shotgun (WGS) entry which is preliminary data.</text>
</comment>